<keyword evidence="13" id="KW-1185">Reference proteome</keyword>
<accession>A0A859DNJ4</accession>
<keyword evidence="7" id="KW-1278">Translocase</keyword>
<comment type="similarity">
    <text evidence="2">Belongs to the ABC transporter superfamily.</text>
</comment>
<dbReference type="EMBL" id="CP046161">
    <property type="protein sequence ID" value="QKO30022.1"/>
    <property type="molecule type" value="Genomic_DNA"/>
</dbReference>
<keyword evidence="5" id="KW-0547">Nucleotide-binding</keyword>
<dbReference type="InterPro" id="IPR015856">
    <property type="entry name" value="ABC_transpr_CbiO/EcfA_su"/>
</dbReference>
<dbReference type="InterPro" id="IPR050095">
    <property type="entry name" value="ECF_ABC_transporter_ATP-bd"/>
</dbReference>
<evidence type="ECO:0000256" key="6">
    <source>
        <dbReference type="ARBA" id="ARBA00022840"/>
    </source>
</evidence>
<dbReference type="InterPro" id="IPR003439">
    <property type="entry name" value="ABC_transporter-like_ATP-bd"/>
</dbReference>
<dbReference type="AlphaFoldDB" id="A0A859DNJ4"/>
<reference evidence="11" key="2">
    <citation type="journal article" date="2021" name="Appl. Environ. Microbiol.">
        <title>Adaptability of a Caproate-Producing Bacterium Contributes to Its Dominance in an Anaerobic Fermentation System.</title>
        <authorList>
            <person name="Wang H."/>
            <person name="Gu Y."/>
            <person name="Zhou W."/>
            <person name="Zhao D."/>
            <person name="Qiao Z."/>
            <person name="Zheng J."/>
            <person name="Gao J."/>
            <person name="Chen X."/>
            <person name="Ren C."/>
            <person name="Xu Y."/>
        </authorList>
    </citation>
    <scope>NUCLEOTIDE SEQUENCE</scope>
    <source>
        <strain evidence="11">JNU-WLY1368</strain>
    </source>
</reference>
<evidence type="ECO:0000256" key="3">
    <source>
        <dbReference type="ARBA" id="ARBA00022448"/>
    </source>
</evidence>
<dbReference type="GO" id="GO:0005524">
    <property type="term" value="F:ATP binding"/>
    <property type="evidence" value="ECO:0007669"/>
    <property type="project" value="UniProtKB-KW"/>
</dbReference>
<keyword evidence="8" id="KW-0472">Membrane</keyword>
<dbReference type="CDD" id="cd03225">
    <property type="entry name" value="ABC_cobalt_CbiO_domain1"/>
    <property type="match status" value="1"/>
</dbReference>
<dbReference type="InterPro" id="IPR027417">
    <property type="entry name" value="P-loop_NTPase"/>
</dbReference>
<name>A0A859DNJ4_9FIRM</name>
<evidence type="ECO:0000256" key="7">
    <source>
        <dbReference type="ARBA" id="ARBA00022967"/>
    </source>
</evidence>
<evidence type="ECO:0000256" key="5">
    <source>
        <dbReference type="ARBA" id="ARBA00022741"/>
    </source>
</evidence>
<evidence type="ECO:0000313" key="12">
    <source>
        <dbReference type="Proteomes" id="UP000501316"/>
    </source>
</evidence>
<evidence type="ECO:0000256" key="1">
    <source>
        <dbReference type="ARBA" id="ARBA00004202"/>
    </source>
</evidence>
<dbReference type="GO" id="GO:0016887">
    <property type="term" value="F:ATP hydrolysis activity"/>
    <property type="evidence" value="ECO:0007669"/>
    <property type="project" value="InterPro"/>
</dbReference>
<dbReference type="GO" id="GO:0043190">
    <property type="term" value="C:ATP-binding cassette (ABC) transporter complex"/>
    <property type="evidence" value="ECO:0007669"/>
    <property type="project" value="TreeGrafter"/>
</dbReference>
<dbReference type="Proteomes" id="UP000509623">
    <property type="component" value="Chromosome"/>
</dbReference>
<keyword evidence="3" id="KW-0813">Transport</keyword>
<dbReference type="SMART" id="SM00382">
    <property type="entry name" value="AAA"/>
    <property type="match status" value="1"/>
</dbReference>
<proteinExistence type="inferred from homology"/>
<dbReference type="PROSITE" id="PS50893">
    <property type="entry name" value="ABC_TRANSPORTER_2"/>
    <property type="match status" value="1"/>
</dbReference>
<reference evidence="12 13" key="1">
    <citation type="submission" date="2019-11" db="EMBL/GenBank/DDBJ databases">
        <authorList>
            <person name="Ren C."/>
            <person name="Wang H."/>
            <person name="Xu Y."/>
        </authorList>
    </citation>
    <scope>NUCLEOTIDE SEQUENCE [LARGE SCALE GENOMIC DNA]</scope>
    <source>
        <strain evidence="13">JNU-WLY1368</strain>
        <strain evidence="10 12">LBM 19010</strain>
    </source>
</reference>
<sequence length="237" mass="26931">MDDEMIQLDDVSFSYQGTTAVSHVTYRFEMGKCYVLHGPNGCGKSTLFRILNGLDFPTSGRYLLDGEEITEKKMKKPEFARAFHKKIGYVFQTSEVQLFTKSVEDEIAFGLIQLGLPDSEVQKRVEKYIQLLHLQPIRRRAPFNLSGGEKKRTALAAVLAMEPPVLILDEPISGLDDEGQEWITRFISGMKSPDKLMIVATHNRTFTQRIADVEVLMNRDHCFEQSRPLENGAETEL</sequence>
<evidence type="ECO:0000256" key="8">
    <source>
        <dbReference type="ARBA" id="ARBA00023136"/>
    </source>
</evidence>
<dbReference type="PANTHER" id="PTHR43553:SF27">
    <property type="entry name" value="ENERGY-COUPLING FACTOR TRANSPORTER ATP-BINDING PROTEIN ECFA2"/>
    <property type="match status" value="1"/>
</dbReference>
<dbReference type="EMBL" id="CP046051">
    <property type="protein sequence ID" value="QKN23296.1"/>
    <property type="molecule type" value="Genomic_DNA"/>
</dbReference>
<organism evidence="10 12">
    <name type="scientific">Caproicibacterium lactatifermentans</name>
    <dbReference type="NCBI Taxonomy" id="2666138"/>
    <lineage>
        <taxon>Bacteria</taxon>
        <taxon>Bacillati</taxon>
        <taxon>Bacillota</taxon>
        <taxon>Clostridia</taxon>
        <taxon>Eubacteriales</taxon>
        <taxon>Oscillospiraceae</taxon>
        <taxon>Caproicibacterium</taxon>
    </lineage>
</organism>
<gene>
    <name evidence="10" type="ORF">GJQ69_01595</name>
    <name evidence="11" type="ORF">GKP14_02755</name>
</gene>
<dbReference type="KEGG" id="clf:GJQ69_01595"/>
<protein>
    <submittedName>
        <fullName evidence="10">ATP-binding cassette domain-containing protein</fullName>
    </submittedName>
</protein>
<evidence type="ECO:0000313" key="10">
    <source>
        <dbReference type="EMBL" id="QKN23296.1"/>
    </source>
</evidence>
<evidence type="ECO:0000256" key="4">
    <source>
        <dbReference type="ARBA" id="ARBA00022475"/>
    </source>
</evidence>
<feature type="domain" description="ABC transporter" evidence="9">
    <location>
        <begin position="6"/>
        <end position="237"/>
    </location>
</feature>
<dbReference type="SUPFAM" id="SSF52540">
    <property type="entry name" value="P-loop containing nucleoside triphosphate hydrolases"/>
    <property type="match status" value="1"/>
</dbReference>
<dbReference type="InterPro" id="IPR003593">
    <property type="entry name" value="AAA+_ATPase"/>
</dbReference>
<keyword evidence="4" id="KW-1003">Cell membrane</keyword>
<dbReference type="GO" id="GO:0042626">
    <property type="term" value="F:ATPase-coupled transmembrane transporter activity"/>
    <property type="evidence" value="ECO:0007669"/>
    <property type="project" value="TreeGrafter"/>
</dbReference>
<evidence type="ECO:0000313" key="13">
    <source>
        <dbReference type="Proteomes" id="UP000509623"/>
    </source>
</evidence>
<evidence type="ECO:0000259" key="9">
    <source>
        <dbReference type="PROSITE" id="PS50893"/>
    </source>
</evidence>
<evidence type="ECO:0000313" key="11">
    <source>
        <dbReference type="EMBL" id="QKO30022.1"/>
    </source>
</evidence>
<dbReference type="Pfam" id="PF00005">
    <property type="entry name" value="ABC_tran"/>
    <property type="match status" value="1"/>
</dbReference>
<dbReference type="PANTHER" id="PTHR43553">
    <property type="entry name" value="HEAVY METAL TRANSPORTER"/>
    <property type="match status" value="1"/>
</dbReference>
<dbReference type="Gene3D" id="3.40.50.300">
    <property type="entry name" value="P-loop containing nucleotide triphosphate hydrolases"/>
    <property type="match status" value="1"/>
</dbReference>
<dbReference type="Proteomes" id="UP000501316">
    <property type="component" value="Chromosome"/>
</dbReference>
<comment type="subcellular location">
    <subcellularLocation>
        <location evidence="1">Cell membrane</location>
        <topology evidence="1">Peripheral membrane protein</topology>
    </subcellularLocation>
</comment>
<evidence type="ECO:0000256" key="2">
    <source>
        <dbReference type="ARBA" id="ARBA00005417"/>
    </source>
</evidence>
<reference evidence="11" key="3">
    <citation type="journal article" date="2022" name="Int. J. Syst. Evol. Microbiol.">
        <title>Caproicibacterium lactatifermentans sp. nov., isolated from pit clay used for the production of Chinese strong aroma-type liquor.</title>
        <authorList>
            <person name="Wang H."/>
            <person name="Gu Y."/>
            <person name="Zhao D."/>
            <person name="Qiao Z."/>
            <person name="Zheng J."/>
            <person name="Gao J."/>
            <person name="Ren C."/>
            <person name="Xu Y."/>
        </authorList>
    </citation>
    <scope>NUCLEOTIDE SEQUENCE</scope>
    <source>
        <strain evidence="11">JNU-WLY1368</strain>
    </source>
</reference>
<keyword evidence="6 10" id="KW-0067">ATP-binding</keyword>